<comment type="caution">
    <text evidence="3">The sequence shown here is derived from an EMBL/GenBank/DDBJ whole genome shotgun (WGS) entry which is preliminary data.</text>
</comment>
<evidence type="ECO:0000313" key="3">
    <source>
        <dbReference type="EMBL" id="GAF85644.1"/>
    </source>
</evidence>
<dbReference type="Gene3D" id="3.40.640.10">
    <property type="entry name" value="Type I PLP-dependent aspartate aminotransferase-like (Major domain)"/>
    <property type="match status" value="1"/>
</dbReference>
<evidence type="ECO:0000256" key="2">
    <source>
        <dbReference type="ARBA" id="ARBA00022898"/>
    </source>
</evidence>
<dbReference type="InterPro" id="IPR005814">
    <property type="entry name" value="Aminotrans_3"/>
</dbReference>
<dbReference type="AlphaFoldDB" id="X0SXD0"/>
<dbReference type="GO" id="GO:0030170">
    <property type="term" value="F:pyridoxal phosphate binding"/>
    <property type="evidence" value="ECO:0007669"/>
    <property type="project" value="InterPro"/>
</dbReference>
<sequence>MHVGNERSLNVTGAEAAMTYDLSKSYEMFERAERVIPGGIYGPCSPRFATFGDFPAFFHSAQGCRVTDADGNEYIDFMCSFGPIVLGYNHPAVQQALFEQEERGNLFGFAADRMLELAETLVARFSFADWVMFGKNGSDVTTLATRIARANTGRSKLLVAAGAYHGFDPWTVPGGFGVPPAHRSELDQFLWNDVESVHACFDRNKGEVAAVMICPIKHDAMHDIELPSQEFLAAMQERMADEQALLIIDDVRCGFRLNPMGGSHVNFGLTPDLVCFGKAIGNGQPISVLVGGEELGDTAKSIFFGATH</sequence>
<gene>
    <name evidence="3" type="ORF">S01H1_07257</name>
</gene>
<dbReference type="InterPro" id="IPR015421">
    <property type="entry name" value="PyrdxlP-dep_Trfase_major"/>
</dbReference>
<dbReference type="Gene3D" id="3.90.1150.10">
    <property type="entry name" value="Aspartate Aminotransferase, domain 1"/>
    <property type="match status" value="1"/>
</dbReference>
<proteinExistence type="predicted"/>
<dbReference type="SUPFAM" id="SSF53383">
    <property type="entry name" value="PLP-dependent transferases"/>
    <property type="match status" value="1"/>
</dbReference>
<dbReference type="PANTHER" id="PTHR43713:SF3">
    <property type="entry name" value="GLUTAMATE-1-SEMIALDEHYDE 2,1-AMINOMUTASE 1, CHLOROPLASTIC-RELATED"/>
    <property type="match status" value="1"/>
</dbReference>
<feature type="non-terminal residue" evidence="3">
    <location>
        <position position="308"/>
    </location>
</feature>
<reference evidence="3" key="1">
    <citation type="journal article" date="2014" name="Front. Microbiol.">
        <title>High frequency of phylogenetically diverse reductive dehalogenase-homologous genes in deep subseafloor sedimentary metagenomes.</title>
        <authorList>
            <person name="Kawai M."/>
            <person name="Futagami T."/>
            <person name="Toyoda A."/>
            <person name="Takaki Y."/>
            <person name="Nishi S."/>
            <person name="Hori S."/>
            <person name="Arai W."/>
            <person name="Tsubouchi T."/>
            <person name="Morono Y."/>
            <person name="Uchiyama I."/>
            <person name="Ito T."/>
            <person name="Fujiyama A."/>
            <person name="Inagaki F."/>
            <person name="Takami H."/>
        </authorList>
    </citation>
    <scope>NUCLEOTIDE SEQUENCE</scope>
    <source>
        <strain evidence="3">Expedition CK06-06</strain>
    </source>
</reference>
<evidence type="ECO:0008006" key="4">
    <source>
        <dbReference type="Google" id="ProtNLM"/>
    </source>
</evidence>
<comment type="cofactor">
    <cofactor evidence="1">
        <name>pyridoxal 5'-phosphate</name>
        <dbReference type="ChEBI" id="CHEBI:597326"/>
    </cofactor>
</comment>
<dbReference type="EMBL" id="BARS01003746">
    <property type="protein sequence ID" value="GAF85644.1"/>
    <property type="molecule type" value="Genomic_DNA"/>
</dbReference>
<evidence type="ECO:0000256" key="1">
    <source>
        <dbReference type="ARBA" id="ARBA00001933"/>
    </source>
</evidence>
<dbReference type="InterPro" id="IPR015424">
    <property type="entry name" value="PyrdxlP-dep_Trfase"/>
</dbReference>
<name>X0SXD0_9ZZZZ</name>
<organism evidence="3">
    <name type="scientific">marine sediment metagenome</name>
    <dbReference type="NCBI Taxonomy" id="412755"/>
    <lineage>
        <taxon>unclassified sequences</taxon>
        <taxon>metagenomes</taxon>
        <taxon>ecological metagenomes</taxon>
    </lineage>
</organism>
<protein>
    <recommendedName>
        <fullName evidence="4">Glutamate-1-semialdehyde 2,1-aminomutase</fullName>
    </recommendedName>
</protein>
<dbReference type="Pfam" id="PF00202">
    <property type="entry name" value="Aminotran_3"/>
    <property type="match status" value="2"/>
</dbReference>
<dbReference type="PANTHER" id="PTHR43713">
    <property type="entry name" value="GLUTAMATE-1-SEMIALDEHYDE 2,1-AMINOMUTASE"/>
    <property type="match status" value="1"/>
</dbReference>
<accession>X0SXD0</accession>
<dbReference type="GO" id="GO:0008483">
    <property type="term" value="F:transaminase activity"/>
    <property type="evidence" value="ECO:0007669"/>
    <property type="project" value="InterPro"/>
</dbReference>
<keyword evidence="2" id="KW-0663">Pyridoxal phosphate</keyword>
<dbReference type="InterPro" id="IPR015422">
    <property type="entry name" value="PyrdxlP-dep_Trfase_small"/>
</dbReference>